<name>A0A6C2UK80_9BACT</name>
<protein>
    <recommendedName>
        <fullName evidence="3">EF-hand domain-containing protein</fullName>
    </recommendedName>
</protein>
<dbReference type="Proteomes" id="UP000346198">
    <property type="component" value="Unassembled WGS sequence"/>
</dbReference>
<reference evidence="4 5" key="1">
    <citation type="submission" date="2019-04" db="EMBL/GenBank/DDBJ databases">
        <authorList>
            <person name="Van Vliet M D."/>
        </authorList>
    </citation>
    <scope>NUCLEOTIDE SEQUENCE [LARGE SCALE GENOMIC DNA]</scope>
    <source>
        <strain evidence="4 5">F21</strain>
    </source>
</reference>
<evidence type="ECO:0000256" key="1">
    <source>
        <dbReference type="SAM" id="MobiDB-lite"/>
    </source>
</evidence>
<evidence type="ECO:0000313" key="5">
    <source>
        <dbReference type="Proteomes" id="UP000346198"/>
    </source>
</evidence>
<dbReference type="PROSITE" id="PS50222">
    <property type="entry name" value="EF_HAND_2"/>
    <property type="match status" value="1"/>
</dbReference>
<feature type="chain" id="PRO_5025668451" description="EF-hand domain-containing protein" evidence="2">
    <location>
        <begin position="24"/>
        <end position="182"/>
    </location>
</feature>
<dbReference type="Gene3D" id="1.10.238.10">
    <property type="entry name" value="EF-hand"/>
    <property type="match status" value="1"/>
</dbReference>
<feature type="compositionally biased region" description="Basic residues" evidence="1">
    <location>
        <begin position="163"/>
        <end position="176"/>
    </location>
</feature>
<dbReference type="GO" id="GO:0005509">
    <property type="term" value="F:calcium ion binding"/>
    <property type="evidence" value="ECO:0007669"/>
    <property type="project" value="InterPro"/>
</dbReference>
<feature type="compositionally biased region" description="Basic and acidic residues" evidence="1">
    <location>
        <begin position="73"/>
        <end position="87"/>
    </location>
</feature>
<accession>A0A6C2UK80</accession>
<dbReference type="AlphaFoldDB" id="A0A6C2UK80"/>
<feature type="domain" description="EF-hand" evidence="3">
    <location>
        <begin position="69"/>
        <end position="104"/>
    </location>
</feature>
<evidence type="ECO:0000313" key="4">
    <source>
        <dbReference type="EMBL" id="VGO20640.1"/>
    </source>
</evidence>
<feature type="compositionally biased region" description="Basic and acidic residues" evidence="1">
    <location>
        <begin position="102"/>
        <end position="129"/>
    </location>
</feature>
<proteinExistence type="predicted"/>
<feature type="compositionally biased region" description="Basic and acidic residues" evidence="1">
    <location>
        <begin position="138"/>
        <end position="162"/>
    </location>
</feature>
<evidence type="ECO:0000259" key="3">
    <source>
        <dbReference type="PROSITE" id="PS50222"/>
    </source>
</evidence>
<feature type="signal peptide" evidence="2">
    <location>
        <begin position="1"/>
        <end position="23"/>
    </location>
</feature>
<organism evidence="4 5">
    <name type="scientific">Pontiella sulfatireligans</name>
    <dbReference type="NCBI Taxonomy" id="2750658"/>
    <lineage>
        <taxon>Bacteria</taxon>
        <taxon>Pseudomonadati</taxon>
        <taxon>Kiritimatiellota</taxon>
        <taxon>Kiritimatiellia</taxon>
        <taxon>Kiritimatiellales</taxon>
        <taxon>Pontiellaceae</taxon>
        <taxon>Pontiella</taxon>
    </lineage>
</organism>
<feature type="region of interest" description="Disordered" evidence="1">
    <location>
        <begin position="66"/>
        <end position="182"/>
    </location>
</feature>
<dbReference type="InterPro" id="IPR002048">
    <property type="entry name" value="EF_hand_dom"/>
</dbReference>
<gene>
    <name evidence="4" type="ORF">SCARR_02705</name>
</gene>
<keyword evidence="2" id="KW-0732">Signal</keyword>
<keyword evidence="5" id="KW-1185">Reference proteome</keyword>
<dbReference type="EMBL" id="CAAHFH010000001">
    <property type="protein sequence ID" value="VGO20640.1"/>
    <property type="molecule type" value="Genomic_DNA"/>
</dbReference>
<evidence type="ECO:0000256" key="2">
    <source>
        <dbReference type="SAM" id="SignalP"/>
    </source>
</evidence>
<sequence>MKMNKRSMIALIALSSMVVAVQADNDGKKPHKKEKAAQAKIQKKKAAEKTVCAKCLERAEKEQVKRKAMAQKKQRDMLKRFDMDNDGKLSLQEKQSMQTKLMAERARTEQMQLSEKHRTEKILLTESQKKRQALLKKKQLEERKSEMKREKAAPKKAEDKQPVKKKKPEKKKQPQKKKAEAK</sequence>